<evidence type="ECO:0000313" key="1">
    <source>
        <dbReference type="EMBL" id="EDP95210.1"/>
    </source>
</evidence>
<dbReference type="RefSeq" id="WP_007093966.1">
    <property type="nucleotide sequence ID" value="NZ_CP142125.1"/>
</dbReference>
<dbReference type="eggNOG" id="ENOG503388T">
    <property type="taxonomic scope" value="Bacteria"/>
</dbReference>
<protein>
    <submittedName>
        <fullName evidence="1">Uncharacterized protein</fullName>
    </submittedName>
</protein>
<organism evidence="1 2">
    <name type="scientific">Kordia algicida OT-1</name>
    <dbReference type="NCBI Taxonomy" id="391587"/>
    <lineage>
        <taxon>Bacteria</taxon>
        <taxon>Pseudomonadati</taxon>
        <taxon>Bacteroidota</taxon>
        <taxon>Flavobacteriia</taxon>
        <taxon>Flavobacteriales</taxon>
        <taxon>Flavobacteriaceae</taxon>
        <taxon>Kordia</taxon>
    </lineage>
</organism>
<comment type="caution">
    <text evidence="1">The sequence shown here is derived from an EMBL/GenBank/DDBJ whole genome shotgun (WGS) entry which is preliminary data.</text>
</comment>
<sequence>MKHYPIILLLCYVGLNAQNISKINKDLKLSNSLTHSTEIRIYRGGGITNYSTLFRMYKTDMNIWKAEFYEHFDEVLGHRGKLVLRTKKKKISSKNDMALVYKNLLRSYILELPSIETIQWKLKKRGGIERIVYKHKGEKYVEYETVSSQIAFLDGQKYTVQIQSKAWKKKHAFTYNNPESHLKHFPEIDEIVYMNEILSTIKNEFDIWKE</sequence>
<name>A9E5Q7_9FLAO</name>
<dbReference type="HOGENOM" id="CLU_1308781_0_0_10"/>
<gene>
    <name evidence="1" type="ORF">KAOT1_06992</name>
</gene>
<accession>A9E5Q7</accession>
<dbReference type="EMBL" id="ABIB01000010">
    <property type="protein sequence ID" value="EDP95210.1"/>
    <property type="molecule type" value="Genomic_DNA"/>
</dbReference>
<evidence type="ECO:0000313" key="2">
    <source>
        <dbReference type="Proteomes" id="UP000002945"/>
    </source>
</evidence>
<proteinExistence type="predicted"/>
<dbReference type="Proteomes" id="UP000002945">
    <property type="component" value="Unassembled WGS sequence"/>
</dbReference>
<dbReference type="OrthoDB" id="766105at2"/>
<dbReference type="AlphaFoldDB" id="A9E5Q7"/>
<keyword evidence="2" id="KW-1185">Reference proteome</keyword>
<reference evidence="1 2" key="1">
    <citation type="journal article" date="2011" name="J. Bacteriol.">
        <title>Genome sequence of the algicidal bacterium Kordia algicida OT-1.</title>
        <authorList>
            <person name="Lee H.S."/>
            <person name="Kang S.G."/>
            <person name="Kwon K.K."/>
            <person name="Lee J.H."/>
            <person name="Kim S.J."/>
        </authorList>
    </citation>
    <scope>NUCLEOTIDE SEQUENCE [LARGE SCALE GENOMIC DNA]</scope>
    <source>
        <strain evidence="1 2">OT-1</strain>
    </source>
</reference>